<feature type="domain" description="MaoC-like" evidence="1">
    <location>
        <begin position="188"/>
        <end position="275"/>
    </location>
</feature>
<comment type="caution">
    <text evidence="2">The sequence shown here is derived from an EMBL/GenBank/DDBJ whole genome shotgun (WGS) entry which is preliminary data.</text>
</comment>
<proteinExistence type="predicted"/>
<evidence type="ECO:0000259" key="1">
    <source>
        <dbReference type="Pfam" id="PF01575"/>
    </source>
</evidence>
<dbReference type="AlphaFoldDB" id="A0AA37TKZ3"/>
<dbReference type="Gene3D" id="3.10.129.10">
    <property type="entry name" value="Hotdog Thioesterase"/>
    <property type="match status" value="1"/>
</dbReference>
<name>A0AA37TKZ3_9GAMM</name>
<evidence type="ECO:0000313" key="2">
    <source>
        <dbReference type="EMBL" id="GLS82408.1"/>
    </source>
</evidence>
<dbReference type="Pfam" id="PF01575">
    <property type="entry name" value="MaoC_dehydratas"/>
    <property type="match status" value="1"/>
</dbReference>
<dbReference type="Proteomes" id="UP001157439">
    <property type="component" value="Unassembled WGS sequence"/>
</dbReference>
<keyword evidence="3" id="KW-1185">Reference proteome</keyword>
<evidence type="ECO:0000313" key="3">
    <source>
        <dbReference type="Proteomes" id="UP001157439"/>
    </source>
</evidence>
<sequence length="288" mass="33099">MKHQQQLKKLPSLLQVYRKILFSRKPGWDGKLMPNISVSLPQWKGDSVKVERYSRVCQFDHNAQYLPVTYLYTQVFRLHAIIFTNPAITIPLWGMIHLRNEIEQYRDIGFDETLRLECHLTESQVTDNGLEFELLSQAYAGQDLVWQAKSIYLYKSAQAKAKRVRPPRASGMTWDPIGQWPLQASLGREYASASGDYNLIHIHPILAKQFGFDKILAHGMWSKGRCVAALPEQYRSGACKISVEFKLPLFLPAEVSFGFEPNNDGCHFELRDGRGRRPHLVGQVERLN</sequence>
<dbReference type="RefSeq" id="WP_095497958.1">
    <property type="nucleotide sequence ID" value="NZ_BSPO01000001.1"/>
</dbReference>
<reference evidence="2 3" key="1">
    <citation type="journal article" date="2014" name="Int. J. Syst. Evol. Microbiol.">
        <title>Complete genome sequence of Corynebacterium casei LMG S-19264T (=DSM 44701T), isolated from a smear-ripened cheese.</title>
        <authorList>
            <consortium name="US DOE Joint Genome Institute (JGI-PGF)"/>
            <person name="Walter F."/>
            <person name="Albersmeier A."/>
            <person name="Kalinowski J."/>
            <person name="Ruckert C."/>
        </authorList>
    </citation>
    <scope>NUCLEOTIDE SEQUENCE [LARGE SCALE GENOMIC DNA]</scope>
    <source>
        <strain evidence="2 3">NBRC 112785</strain>
    </source>
</reference>
<dbReference type="PANTHER" id="PTHR43841">
    <property type="entry name" value="3-HYDROXYACYL-THIOESTER DEHYDRATASE HTDX-RELATED"/>
    <property type="match status" value="1"/>
</dbReference>
<organism evidence="2 3">
    <name type="scientific">Paraferrimonas haliotis</name>
    <dbReference type="NCBI Taxonomy" id="2013866"/>
    <lineage>
        <taxon>Bacteria</taxon>
        <taxon>Pseudomonadati</taxon>
        <taxon>Pseudomonadota</taxon>
        <taxon>Gammaproteobacteria</taxon>
        <taxon>Alteromonadales</taxon>
        <taxon>Ferrimonadaceae</taxon>
        <taxon>Paraferrimonas</taxon>
    </lineage>
</organism>
<accession>A0AA37TKZ3</accession>
<dbReference type="PANTHER" id="PTHR43841:SF1">
    <property type="entry name" value="3-HYDROXYACYL-THIOESTER DEHYDRATASE X"/>
    <property type="match status" value="1"/>
</dbReference>
<protein>
    <submittedName>
        <fullName evidence="2">Dehydratase</fullName>
    </submittedName>
</protein>
<dbReference type="SUPFAM" id="SSF54637">
    <property type="entry name" value="Thioesterase/thiol ester dehydrase-isomerase"/>
    <property type="match status" value="1"/>
</dbReference>
<gene>
    <name evidence="2" type="ORF">GCM10007894_03850</name>
</gene>
<dbReference type="InterPro" id="IPR029069">
    <property type="entry name" value="HotDog_dom_sf"/>
</dbReference>
<dbReference type="EMBL" id="BSPO01000001">
    <property type="protein sequence ID" value="GLS82408.1"/>
    <property type="molecule type" value="Genomic_DNA"/>
</dbReference>
<dbReference type="InterPro" id="IPR002539">
    <property type="entry name" value="MaoC-like_dom"/>
</dbReference>